<protein>
    <submittedName>
        <fullName evidence="1">Uncharacterized protein</fullName>
    </submittedName>
</protein>
<evidence type="ECO:0000313" key="1">
    <source>
        <dbReference type="EMBL" id="SDO61741.1"/>
    </source>
</evidence>
<sequence length="33" mass="3629">MIAVNDIDLRDEADDFEDAANADFAERFGTAPL</sequence>
<dbReference type="EMBL" id="FNJN01000001">
    <property type="protein sequence ID" value="SDO61741.1"/>
    <property type="molecule type" value="Genomic_DNA"/>
</dbReference>
<name>A0A1H0L184_MICTS</name>
<proteinExistence type="predicted"/>
<dbReference type="Proteomes" id="UP000186456">
    <property type="component" value="Unassembled WGS sequence"/>
</dbReference>
<gene>
    <name evidence="1" type="ORF">SAMN04487788_0293</name>
</gene>
<evidence type="ECO:0000313" key="2">
    <source>
        <dbReference type="Proteomes" id="UP000186456"/>
    </source>
</evidence>
<organism evidence="1 2">
    <name type="scientific">Microbacterium testaceum (strain StLB037)</name>
    <dbReference type="NCBI Taxonomy" id="979556"/>
    <lineage>
        <taxon>Bacteria</taxon>
        <taxon>Bacillati</taxon>
        <taxon>Actinomycetota</taxon>
        <taxon>Actinomycetes</taxon>
        <taxon>Micrococcales</taxon>
        <taxon>Microbacteriaceae</taxon>
        <taxon>Microbacterium</taxon>
    </lineage>
</organism>
<reference evidence="1 2" key="1">
    <citation type="submission" date="2016-10" db="EMBL/GenBank/DDBJ databases">
        <authorList>
            <person name="de Groot N.N."/>
        </authorList>
    </citation>
    <scope>NUCLEOTIDE SEQUENCE [LARGE SCALE GENOMIC DNA]</scope>
    <source>
        <strain evidence="1 2">StLB037</strain>
    </source>
</reference>
<accession>A0A1H0L184</accession>
<dbReference type="AlphaFoldDB" id="A0A1H0L184"/>